<gene>
    <name evidence="1" type="ORF">RB653_002388</name>
</gene>
<dbReference type="Gene3D" id="3.90.280.10">
    <property type="entry name" value="PEBP-like"/>
    <property type="match status" value="1"/>
</dbReference>
<dbReference type="SUPFAM" id="SSF49777">
    <property type="entry name" value="PEBP-like"/>
    <property type="match status" value="1"/>
</dbReference>
<comment type="caution">
    <text evidence="1">The sequence shown here is derived from an EMBL/GenBank/DDBJ whole genome shotgun (WGS) entry which is preliminary data.</text>
</comment>
<dbReference type="InterPro" id="IPR035810">
    <property type="entry name" value="PEBP_euk"/>
</dbReference>
<dbReference type="PANTHER" id="PTHR11362">
    <property type="entry name" value="PHOSPHATIDYLETHANOLAMINE-BINDING PROTEIN"/>
    <property type="match status" value="1"/>
</dbReference>
<name>A0AAN7YVK9_9MYCE</name>
<protein>
    <recommendedName>
        <fullName evidence="3">Phosphatidylethanolamine-binding protein</fullName>
    </recommendedName>
</protein>
<dbReference type="PANTHER" id="PTHR11362:SF82">
    <property type="entry name" value="PHOSPHATIDYLETHANOLAMINE-BINDING PROTEIN 4"/>
    <property type="match status" value="1"/>
</dbReference>
<dbReference type="InterPro" id="IPR036610">
    <property type="entry name" value="PEBP-like_sf"/>
</dbReference>
<proteinExistence type="predicted"/>
<sequence length="200" mass="23468">MDLSLKEEIEKLKTNEIIPNIIKTIPNRQLKVKYGIRFIDMGDKLMPIAIHEKPTIEYLLKEDNSEENQYFTLILVSVDEPSKINRLEGELKQWITINIKGNNISKGDELVKYIQPLPLIGTGLHRYIFILCKQISKLDFIGEFKIPFTIENRKDWCSEDFIKKWNLTVEGINYFECEYDDSVEKLMNELIGSKEKPKQI</sequence>
<evidence type="ECO:0008006" key="3">
    <source>
        <dbReference type="Google" id="ProtNLM"/>
    </source>
</evidence>
<accession>A0AAN7YVK9</accession>
<organism evidence="1 2">
    <name type="scientific">Dictyostelium firmibasis</name>
    <dbReference type="NCBI Taxonomy" id="79012"/>
    <lineage>
        <taxon>Eukaryota</taxon>
        <taxon>Amoebozoa</taxon>
        <taxon>Evosea</taxon>
        <taxon>Eumycetozoa</taxon>
        <taxon>Dictyostelia</taxon>
        <taxon>Dictyosteliales</taxon>
        <taxon>Dictyosteliaceae</taxon>
        <taxon>Dictyostelium</taxon>
    </lineage>
</organism>
<dbReference type="Pfam" id="PF01161">
    <property type="entry name" value="PBP"/>
    <property type="match status" value="1"/>
</dbReference>
<dbReference type="EMBL" id="JAVFKY010000004">
    <property type="protein sequence ID" value="KAK5577447.1"/>
    <property type="molecule type" value="Genomic_DNA"/>
</dbReference>
<dbReference type="InterPro" id="IPR008914">
    <property type="entry name" value="PEBP"/>
</dbReference>
<dbReference type="CDD" id="cd00866">
    <property type="entry name" value="PEBP_euk"/>
    <property type="match status" value="1"/>
</dbReference>
<keyword evidence="2" id="KW-1185">Reference proteome</keyword>
<evidence type="ECO:0000313" key="2">
    <source>
        <dbReference type="Proteomes" id="UP001344447"/>
    </source>
</evidence>
<dbReference type="AlphaFoldDB" id="A0AAN7YVK9"/>
<evidence type="ECO:0000313" key="1">
    <source>
        <dbReference type="EMBL" id="KAK5577447.1"/>
    </source>
</evidence>
<dbReference type="Proteomes" id="UP001344447">
    <property type="component" value="Unassembled WGS sequence"/>
</dbReference>
<reference evidence="1 2" key="1">
    <citation type="submission" date="2023-11" db="EMBL/GenBank/DDBJ databases">
        <title>Dfirmibasis_genome.</title>
        <authorList>
            <person name="Edelbroek B."/>
            <person name="Kjellin J."/>
            <person name="Jerlstrom-Hultqvist J."/>
            <person name="Soderbom F."/>
        </authorList>
    </citation>
    <scope>NUCLEOTIDE SEQUENCE [LARGE SCALE GENOMIC DNA]</scope>
    <source>
        <strain evidence="1 2">TNS-C-14</strain>
    </source>
</reference>